<keyword evidence="7" id="KW-0408">Iron</keyword>
<dbReference type="InterPro" id="IPR028202">
    <property type="entry name" value="Reductase_C"/>
</dbReference>
<keyword evidence="11" id="KW-1185">Reference proteome</keyword>
<evidence type="ECO:0000256" key="8">
    <source>
        <dbReference type="ARBA" id="ARBA00023014"/>
    </source>
</evidence>
<dbReference type="GO" id="GO:0051537">
    <property type="term" value="F:2 iron, 2 sulfur cluster binding"/>
    <property type="evidence" value="ECO:0007669"/>
    <property type="project" value="UniProtKB-KW"/>
</dbReference>
<dbReference type="PRINTS" id="PR00411">
    <property type="entry name" value="PNDRDTASEI"/>
</dbReference>
<dbReference type="Proteomes" id="UP000290407">
    <property type="component" value="Unassembled WGS sequence"/>
</dbReference>
<dbReference type="EMBL" id="SBLB01000005">
    <property type="protein sequence ID" value="RYC68621.1"/>
    <property type="molecule type" value="Genomic_DNA"/>
</dbReference>
<dbReference type="InterPro" id="IPR023753">
    <property type="entry name" value="FAD/NAD-binding_dom"/>
</dbReference>
<comment type="caution">
    <text evidence="10">The sequence shown here is derived from an EMBL/GenBank/DDBJ whole genome shotgun (WGS) entry which is preliminary data.</text>
</comment>
<dbReference type="InterPro" id="IPR017941">
    <property type="entry name" value="Rieske_2Fe-2S"/>
</dbReference>
<dbReference type="CDD" id="cd03478">
    <property type="entry name" value="Rieske_AIFL_N"/>
    <property type="match status" value="1"/>
</dbReference>
<dbReference type="Gene3D" id="3.30.390.30">
    <property type="match status" value="1"/>
</dbReference>
<dbReference type="PANTHER" id="PTHR43557">
    <property type="entry name" value="APOPTOSIS-INDUCING FACTOR 1"/>
    <property type="match status" value="1"/>
</dbReference>
<evidence type="ECO:0000256" key="2">
    <source>
        <dbReference type="ARBA" id="ARBA00022630"/>
    </source>
</evidence>
<dbReference type="SUPFAM" id="SSF50022">
    <property type="entry name" value="ISP domain"/>
    <property type="match status" value="1"/>
</dbReference>
<dbReference type="InterPro" id="IPR050446">
    <property type="entry name" value="FAD-oxidoreductase/Apoptosis"/>
</dbReference>
<name>A0A4Q2ULP6_9BACT</name>
<keyword evidence="8" id="KW-0411">Iron-sulfur</keyword>
<evidence type="ECO:0000256" key="3">
    <source>
        <dbReference type="ARBA" id="ARBA00022714"/>
    </source>
</evidence>
<dbReference type="PRINTS" id="PR00368">
    <property type="entry name" value="FADPNR"/>
</dbReference>
<dbReference type="PANTHER" id="PTHR43557:SF2">
    <property type="entry name" value="RIESKE DOMAIN-CONTAINING PROTEIN-RELATED"/>
    <property type="match status" value="1"/>
</dbReference>
<evidence type="ECO:0000256" key="6">
    <source>
        <dbReference type="ARBA" id="ARBA00023002"/>
    </source>
</evidence>
<dbReference type="GO" id="GO:0005737">
    <property type="term" value="C:cytoplasm"/>
    <property type="evidence" value="ECO:0007669"/>
    <property type="project" value="TreeGrafter"/>
</dbReference>
<proteinExistence type="predicted"/>
<dbReference type="RefSeq" id="WP_129603431.1">
    <property type="nucleotide sequence ID" value="NZ_SBLB01000005.1"/>
</dbReference>
<dbReference type="InterPro" id="IPR016156">
    <property type="entry name" value="FAD/NAD-linked_Rdtase_dimer_sf"/>
</dbReference>
<dbReference type="SUPFAM" id="SSF51905">
    <property type="entry name" value="FAD/NAD(P)-binding domain"/>
    <property type="match status" value="2"/>
</dbReference>
<keyword evidence="4" id="KW-0479">Metal-binding</keyword>
<evidence type="ECO:0000256" key="1">
    <source>
        <dbReference type="ARBA" id="ARBA00001974"/>
    </source>
</evidence>
<gene>
    <name evidence="10" type="ORF">EQG79_19950</name>
</gene>
<dbReference type="AlphaFoldDB" id="A0A4Q2ULP6"/>
<organism evidence="10 11">
    <name type="scientific">Spirosoma sordidisoli</name>
    <dbReference type="NCBI Taxonomy" id="2502893"/>
    <lineage>
        <taxon>Bacteria</taxon>
        <taxon>Pseudomonadati</taxon>
        <taxon>Bacteroidota</taxon>
        <taxon>Cytophagia</taxon>
        <taxon>Cytophagales</taxon>
        <taxon>Cytophagaceae</taxon>
        <taxon>Spirosoma</taxon>
    </lineage>
</organism>
<keyword evidence="6" id="KW-0560">Oxidoreductase</keyword>
<evidence type="ECO:0000259" key="9">
    <source>
        <dbReference type="PROSITE" id="PS51296"/>
    </source>
</evidence>
<dbReference type="Gene3D" id="2.102.10.10">
    <property type="entry name" value="Rieske [2Fe-2S] iron-sulphur domain"/>
    <property type="match status" value="1"/>
</dbReference>
<dbReference type="GO" id="GO:0016651">
    <property type="term" value="F:oxidoreductase activity, acting on NAD(P)H"/>
    <property type="evidence" value="ECO:0007669"/>
    <property type="project" value="TreeGrafter"/>
</dbReference>
<feature type="domain" description="Rieske" evidence="9">
    <location>
        <begin position="8"/>
        <end position="103"/>
    </location>
</feature>
<dbReference type="InterPro" id="IPR036922">
    <property type="entry name" value="Rieske_2Fe-2S_sf"/>
</dbReference>
<dbReference type="Pfam" id="PF14759">
    <property type="entry name" value="Reductase_C"/>
    <property type="match status" value="1"/>
</dbReference>
<evidence type="ECO:0000256" key="5">
    <source>
        <dbReference type="ARBA" id="ARBA00022827"/>
    </source>
</evidence>
<dbReference type="Gene3D" id="3.50.50.60">
    <property type="entry name" value="FAD/NAD(P)-binding domain"/>
    <property type="match status" value="2"/>
</dbReference>
<keyword evidence="3" id="KW-0001">2Fe-2S</keyword>
<accession>A0A4Q2ULP6</accession>
<comment type="cofactor">
    <cofactor evidence="1">
        <name>FAD</name>
        <dbReference type="ChEBI" id="CHEBI:57692"/>
    </cofactor>
</comment>
<protein>
    <submittedName>
        <fullName evidence="10">Pyridine nucleotide-disulfide oxidoreductase</fullName>
    </submittedName>
</protein>
<dbReference type="GO" id="GO:0046872">
    <property type="term" value="F:metal ion binding"/>
    <property type="evidence" value="ECO:0007669"/>
    <property type="project" value="UniProtKB-KW"/>
</dbReference>
<evidence type="ECO:0000256" key="7">
    <source>
        <dbReference type="ARBA" id="ARBA00023004"/>
    </source>
</evidence>
<reference evidence="10 11" key="1">
    <citation type="submission" date="2019-01" db="EMBL/GenBank/DDBJ databases">
        <title>Spirosoma flava sp. nov., a propanil-degrading bacterium isolated from herbicide-contaminated soil.</title>
        <authorList>
            <person name="Zhang L."/>
            <person name="Jiang J.-D."/>
        </authorList>
    </citation>
    <scope>NUCLEOTIDE SEQUENCE [LARGE SCALE GENOMIC DNA]</scope>
    <source>
        <strain evidence="10 11">TY50</strain>
    </source>
</reference>
<sequence>MTTNYAEAAVCRVDDLANGEMREVQVGDKTVLLARVDGEYHALHPQCTHYQAPLAKGLLHGNRLVCPWHNACFDVRTGHRLEAPALNGLPKHAVRVEDGQVIVQLTTDSESVENPMVEPDPASADTCVIVGSGGAGAFAAEGLREGGFTGRIVMLTASEEAPYDRPNCSKDYLQGEAPDEWMPLRADEFYQTHHIEIRTGQRVVSLDPATKTIELASGETLTYQQAVLAPGGSPNPLPVPGAGLAGVYTLRSLHDSQLLRAAGQPGKRVVVIGSSFIGLEAAMSLRKLGCEVDVVGRDTIPFQKILGPAIGRVIQGWHEEAGIRFHLGTEVEQLTGDTTVREVVLKSGKSLAADLVLVGLGVKPQTAFVQGVDRQDDGGIRTDAYLRIAPDLYAAGDVAVYPVGDGAQRIEHWKVAGQQGYVAGLNMAGQQQAYQQVPFFWTNQHGKRINYIGHADSFDDIIYDGDPEKDDSFLAFYVAGEQILAVAGLKRDVDIAIIRELMQLGRLPSAASVRAGVNWTRELKKA</sequence>
<evidence type="ECO:0000256" key="4">
    <source>
        <dbReference type="ARBA" id="ARBA00022723"/>
    </source>
</evidence>
<evidence type="ECO:0000313" key="11">
    <source>
        <dbReference type="Proteomes" id="UP000290407"/>
    </source>
</evidence>
<dbReference type="SUPFAM" id="SSF55424">
    <property type="entry name" value="FAD/NAD-linked reductases, dimerisation (C-terminal) domain"/>
    <property type="match status" value="1"/>
</dbReference>
<dbReference type="PROSITE" id="PS51296">
    <property type="entry name" value="RIESKE"/>
    <property type="match status" value="1"/>
</dbReference>
<dbReference type="Pfam" id="PF07992">
    <property type="entry name" value="Pyr_redox_2"/>
    <property type="match status" value="1"/>
</dbReference>
<dbReference type="InterPro" id="IPR036188">
    <property type="entry name" value="FAD/NAD-bd_sf"/>
</dbReference>
<keyword evidence="2" id="KW-0285">Flavoprotein</keyword>
<dbReference type="Pfam" id="PF00355">
    <property type="entry name" value="Rieske"/>
    <property type="match status" value="1"/>
</dbReference>
<keyword evidence="5" id="KW-0274">FAD</keyword>
<evidence type="ECO:0000313" key="10">
    <source>
        <dbReference type="EMBL" id="RYC68621.1"/>
    </source>
</evidence>